<dbReference type="Proteomes" id="UP000266861">
    <property type="component" value="Unassembled WGS sequence"/>
</dbReference>
<reference evidence="1 2" key="1">
    <citation type="submission" date="2018-08" db="EMBL/GenBank/DDBJ databases">
        <title>Genome and evolution of the arbuscular mycorrhizal fungus Diversispora epigaea (formerly Glomus versiforme) and its bacterial endosymbionts.</title>
        <authorList>
            <person name="Sun X."/>
            <person name="Fei Z."/>
            <person name="Harrison M."/>
        </authorList>
    </citation>
    <scope>NUCLEOTIDE SEQUENCE [LARGE SCALE GENOMIC DNA]</scope>
    <source>
        <strain evidence="1 2">IT104</strain>
    </source>
</reference>
<sequence length="190" mass="22080">MSKTSSNRKNQTNYGTDRKKIRKKRNGIFKLKGSRLEFGTIEAGKEWEGEYGKKYIKDSLKLCKMFYDMLIQLSKECNNNEKIFRKLQIIGILNSANRLQLLTMDIPMRFICHIRRFEFQEVSDCINNLLLEFALKDILKIKSIITQTLKLIQESKSKVNDLDNSNEKGVTPKKHTTSPIVTMPSTCMSF</sequence>
<organism evidence="1 2">
    <name type="scientific">Diversispora epigaea</name>
    <dbReference type="NCBI Taxonomy" id="1348612"/>
    <lineage>
        <taxon>Eukaryota</taxon>
        <taxon>Fungi</taxon>
        <taxon>Fungi incertae sedis</taxon>
        <taxon>Mucoromycota</taxon>
        <taxon>Glomeromycotina</taxon>
        <taxon>Glomeromycetes</taxon>
        <taxon>Diversisporales</taxon>
        <taxon>Diversisporaceae</taxon>
        <taxon>Diversispora</taxon>
    </lineage>
</organism>
<comment type="caution">
    <text evidence="1">The sequence shown here is derived from an EMBL/GenBank/DDBJ whole genome shotgun (WGS) entry which is preliminary data.</text>
</comment>
<dbReference type="OrthoDB" id="2441193at2759"/>
<evidence type="ECO:0000313" key="1">
    <source>
        <dbReference type="EMBL" id="RHZ54798.1"/>
    </source>
</evidence>
<proteinExistence type="predicted"/>
<accession>A0A397GYT1</accession>
<evidence type="ECO:0000313" key="2">
    <source>
        <dbReference type="Proteomes" id="UP000266861"/>
    </source>
</evidence>
<name>A0A397GYT1_9GLOM</name>
<protein>
    <submittedName>
        <fullName evidence="1">Uncharacterized protein</fullName>
    </submittedName>
</protein>
<dbReference type="EMBL" id="PQFF01000374">
    <property type="protein sequence ID" value="RHZ54798.1"/>
    <property type="molecule type" value="Genomic_DNA"/>
</dbReference>
<dbReference type="AlphaFoldDB" id="A0A397GYT1"/>
<gene>
    <name evidence="1" type="ORF">Glove_423g8</name>
</gene>
<keyword evidence="2" id="KW-1185">Reference proteome</keyword>